<feature type="compositionally biased region" description="Polar residues" evidence="1">
    <location>
        <begin position="387"/>
        <end position="427"/>
    </location>
</feature>
<keyword evidence="2" id="KW-0812">Transmembrane</keyword>
<evidence type="ECO:0000313" key="5">
    <source>
        <dbReference type="Proteomes" id="UP000063991"/>
    </source>
</evidence>
<evidence type="ECO:0000256" key="3">
    <source>
        <dbReference type="SAM" id="SignalP"/>
    </source>
</evidence>
<dbReference type="RefSeq" id="WP_061094590.1">
    <property type="nucleotide sequence ID" value="NZ_CP014323.1"/>
</dbReference>
<feature type="chain" id="PRO_5007272434" evidence="3">
    <location>
        <begin position="25"/>
        <end position="606"/>
    </location>
</feature>
<dbReference type="Pfam" id="PF13584">
    <property type="entry name" value="BatD"/>
    <property type="match status" value="2"/>
</dbReference>
<dbReference type="PANTHER" id="PTHR40940:SF1">
    <property type="entry name" value="PROTEIN BATD"/>
    <property type="match status" value="1"/>
</dbReference>
<dbReference type="Proteomes" id="UP000063991">
    <property type="component" value="Chromosome"/>
</dbReference>
<dbReference type="OrthoDB" id="5293418at2"/>
<evidence type="ECO:0000256" key="2">
    <source>
        <dbReference type="SAM" id="Phobius"/>
    </source>
</evidence>
<keyword evidence="2" id="KW-0472">Membrane</keyword>
<reference evidence="4 5" key="1">
    <citation type="submission" date="2015-12" db="EMBL/GenBank/DDBJ databases">
        <authorList>
            <person name="Shamseldin A."/>
            <person name="Moawad H."/>
            <person name="Abd El-Rahim W.M."/>
            <person name="Sadowsky M.J."/>
        </authorList>
    </citation>
    <scope>NUCLEOTIDE SEQUENCE [LARGE SCALE GENOMIC DNA]</scope>
    <source>
        <strain evidence="4 5">D7</strain>
    </source>
</reference>
<feature type="region of interest" description="Disordered" evidence="1">
    <location>
        <begin position="386"/>
        <end position="440"/>
    </location>
</feature>
<dbReference type="EMBL" id="CP014323">
    <property type="protein sequence ID" value="AMJ97852.1"/>
    <property type="molecule type" value="Genomic_DNA"/>
</dbReference>
<sequence length="606" mass="67108">MRALLQSTRIVFLLTLLLSTAAYADVNSLEATIDRNPVMLDEAIRLTVTADGSADRDAFDSSPLLKDFVVGRTSVSSQTSIVNFDTKRTTVWTTTLFPRKEGTFTIPSLTIEGKSTKPIQVKVIPVQEQSNVARDYFVTTDIDVKEAYLNQQLLYTVKLFLSSNIERGSLQAPEMQNAEITQLGEDKQYTDIVNGRRYQIIERQFAIVPQASGEFTLRGPIFTGEVMAANTNQRFGFFNRTQQINRVGPDITVNIKPIPQGIDYPWLPSEMVRVDEEWPQGDSFVAGEPVTRIVTLTALGVVEEQLPDIPEFYPPNFKLYPDQSNTTTVEKDQSLISQRQTSLAIIPTQPGNFVLPEITIPWFNTLTQQTEYATIPARSITVAPASGANNANTPNSLDTPSINSVNNEDIQNDIPSTAPQTNASASNEGKPLDSASGEVNTDENTQLNWMVTGALLVLFVIALTGWLVTYRKLKQAQFMGPGITNKTGSAKHPHSYAQWDEKAQFQNLMSVIKAKDTRLLTPALKQWINALTSGKAQLSQFERINASVNELYALRFSANKADASTQSKQVMKALDKLSHEAKLARSEWKQKSEGNNNTLSALYPAS</sequence>
<feature type="region of interest" description="Disordered" evidence="1">
    <location>
        <begin position="585"/>
        <end position="606"/>
    </location>
</feature>
<protein>
    <submittedName>
        <fullName evidence="4">Aerotolerance regulator BatD</fullName>
    </submittedName>
</protein>
<keyword evidence="2" id="KW-1133">Transmembrane helix</keyword>
<evidence type="ECO:0000256" key="1">
    <source>
        <dbReference type="SAM" id="MobiDB-lite"/>
    </source>
</evidence>
<evidence type="ECO:0000313" key="4">
    <source>
        <dbReference type="EMBL" id="AMJ97852.1"/>
    </source>
</evidence>
<keyword evidence="3" id="KW-0732">Signal</keyword>
<name>A0A126PXZ8_ALTMA</name>
<dbReference type="AlphaFoldDB" id="A0A126PXZ8"/>
<feature type="signal peptide" evidence="3">
    <location>
        <begin position="1"/>
        <end position="24"/>
    </location>
</feature>
<feature type="transmembrane region" description="Helical" evidence="2">
    <location>
        <begin position="449"/>
        <end position="469"/>
    </location>
</feature>
<dbReference type="InterPro" id="IPR025738">
    <property type="entry name" value="BatD"/>
</dbReference>
<organism evidence="4 5">
    <name type="scientific">Alteromonas macleodii</name>
    <name type="common">Pseudoalteromonas macleodii</name>
    <dbReference type="NCBI Taxonomy" id="28108"/>
    <lineage>
        <taxon>Bacteria</taxon>
        <taxon>Pseudomonadati</taxon>
        <taxon>Pseudomonadota</taxon>
        <taxon>Gammaproteobacteria</taxon>
        <taxon>Alteromonadales</taxon>
        <taxon>Alteromonadaceae</taxon>
        <taxon>Alteromonas/Salinimonas group</taxon>
        <taxon>Alteromonas</taxon>
    </lineage>
</organism>
<proteinExistence type="predicted"/>
<gene>
    <name evidence="4" type="ORF">AVL55_06550</name>
</gene>
<accession>A0A126PXZ8</accession>
<dbReference type="PANTHER" id="PTHR40940">
    <property type="entry name" value="PROTEIN BATD-RELATED"/>
    <property type="match status" value="1"/>
</dbReference>